<evidence type="ECO:0000256" key="3">
    <source>
        <dbReference type="ARBA" id="ARBA00022692"/>
    </source>
</evidence>
<dbReference type="Pfam" id="PF06271">
    <property type="entry name" value="RDD"/>
    <property type="match status" value="1"/>
</dbReference>
<evidence type="ECO:0000256" key="5">
    <source>
        <dbReference type="ARBA" id="ARBA00023136"/>
    </source>
</evidence>
<comment type="caution">
    <text evidence="8">The sequence shown here is derived from an EMBL/GenBank/DDBJ whole genome shotgun (WGS) entry which is preliminary data.</text>
</comment>
<keyword evidence="3 6" id="KW-0812">Transmembrane</keyword>
<sequence>MMVNTQQHSDSNNNQSKLFMTESRGSVAVELASPWRRIAAYLINNAIYYSIIFIGLRIYNATFDFESEALGQNIVQPFELWFLSDYRSTEPVSSLLGLLFVSEETHDLSSIFLYIILPVAILALWQTIQMSITGQSIGKRLMGIKVIGIYGQNPGFVGTVLLREIIFKIISFIIVILLFFFVNPFRLPRLVDDILFNFPLLAIFCLIMLFLKNINYRTLQDYLAKTIVIKAKK</sequence>
<dbReference type="AlphaFoldDB" id="A0A2N9XW54"/>
<evidence type="ECO:0000259" key="7">
    <source>
        <dbReference type="Pfam" id="PF06271"/>
    </source>
</evidence>
<gene>
    <name evidence="8" type="ORF">BHC49_09390</name>
</gene>
<evidence type="ECO:0000256" key="4">
    <source>
        <dbReference type="ARBA" id="ARBA00022989"/>
    </source>
</evidence>
<feature type="transmembrane region" description="Helical" evidence="6">
    <location>
        <begin position="194"/>
        <end position="211"/>
    </location>
</feature>
<protein>
    <recommendedName>
        <fullName evidence="7">RDD domain-containing protein</fullName>
    </recommendedName>
</protein>
<keyword evidence="5 6" id="KW-0472">Membrane</keyword>
<dbReference type="InterPro" id="IPR010432">
    <property type="entry name" value="RDD"/>
</dbReference>
<accession>A0A2N9XW54</accession>
<dbReference type="InterPro" id="IPR051791">
    <property type="entry name" value="Pra-immunoreactive"/>
</dbReference>
<keyword evidence="4 6" id="KW-1133">Transmembrane helix</keyword>
<feature type="domain" description="RDD" evidence="7">
    <location>
        <begin position="31"/>
        <end position="224"/>
    </location>
</feature>
<evidence type="ECO:0000256" key="1">
    <source>
        <dbReference type="ARBA" id="ARBA00004651"/>
    </source>
</evidence>
<keyword evidence="2" id="KW-1003">Cell membrane</keyword>
<dbReference type="PANTHER" id="PTHR36115:SF4">
    <property type="entry name" value="MEMBRANE PROTEIN"/>
    <property type="match status" value="1"/>
</dbReference>
<evidence type="ECO:0000256" key="2">
    <source>
        <dbReference type="ARBA" id="ARBA00022475"/>
    </source>
</evidence>
<dbReference type="PANTHER" id="PTHR36115">
    <property type="entry name" value="PROLINE-RICH ANTIGEN HOMOLOG-RELATED"/>
    <property type="match status" value="1"/>
</dbReference>
<reference evidence="8 9" key="1">
    <citation type="journal article" date="2017" name="MBio">
        <title>Type VI secretion-mediated competition in the bee gut microbiome.</title>
        <authorList>
            <person name="Steele M.I."/>
            <person name="Kwong W.K."/>
            <person name="Powell J.E."/>
            <person name="Whiteley M."/>
            <person name="Moran N.A."/>
        </authorList>
    </citation>
    <scope>NUCLEOTIDE SEQUENCE [LARGE SCALE GENOMIC DNA]</scope>
    <source>
        <strain evidence="8 9">Nev3CBA3</strain>
    </source>
</reference>
<feature type="transmembrane region" description="Helical" evidence="6">
    <location>
        <begin position="165"/>
        <end position="182"/>
    </location>
</feature>
<comment type="subcellular location">
    <subcellularLocation>
        <location evidence="1">Cell membrane</location>
        <topology evidence="1">Multi-pass membrane protein</topology>
    </subcellularLocation>
</comment>
<evidence type="ECO:0000313" key="8">
    <source>
        <dbReference type="EMBL" id="PIT53900.1"/>
    </source>
</evidence>
<feature type="transmembrane region" description="Helical" evidence="6">
    <location>
        <begin position="38"/>
        <end position="59"/>
    </location>
</feature>
<evidence type="ECO:0000313" key="9">
    <source>
        <dbReference type="Proteomes" id="UP000229434"/>
    </source>
</evidence>
<dbReference type="Proteomes" id="UP000229434">
    <property type="component" value="Unassembled WGS sequence"/>
</dbReference>
<feature type="transmembrane region" description="Helical" evidence="6">
    <location>
        <begin position="111"/>
        <end position="132"/>
    </location>
</feature>
<organism evidence="8 9">
    <name type="scientific">Snodgrassella alvi</name>
    <dbReference type="NCBI Taxonomy" id="1196083"/>
    <lineage>
        <taxon>Bacteria</taxon>
        <taxon>Pseudomonadati</taxon>
        <taxon>Pseudomonadota</taxon>
        <taxon>Betaproteobacteria</taxon>
        <taxon>Neisseriales</taxon>
        <taxon>Neisseriaceae</taxon>
        <taxon>Snodgrassella</taxon>
    </lineage>
</organism>
<dbReference type="EMBL" id="MEIS01000118">
    <property type="protein sequence ID" value="PIT53900.1"/>
    <property type="molecule type" value="Genomic_DNA"/>
</dbReference>
<evidence type="ECO:0000256" key="6">
    <source>
        <dbReference type="SAM" id="Phobius"/>
    </source>
</evidence>
<name>A0A2N9XW54_9NEIS</name>
<dbReference type="GO" id="GO:0005886">
    <property type="term" value="C:plasma membrane"/>
    <property type="evidence" value="ECO:0007669"/>
    <property type="project" value="UniProtKB-SubCell"/>
</dbReference>
<proteinExistence type="predicted"/>